<evidence type="ECO:0000259" key="7">
    <source>
        <dbReference type="Pfam" id="PF05000"/>
    </source>
</evidence>
<dbReference type="GO" id="GO:0003899">
    <property type="term" value="F:DNA-directed RNA polymerase activity"/>
    <property type="evidence" value="ECO:0007669"/>
    <property type="project" value="UniProtKB-EC"/>
</dbReference>
<dbReference type="Gene3D" id="1.10.132.30">
    <property type="match status" value="1"/>
</dbReference>
<evidence type="ECO:0000313" key="8">
    <source>
        <dbReference type="Proteomes" id="UP000887564"/>
    </source>
</evidence>
<dbReference type="GO" id="GO:0005736">
    <property type="term" value="C:RNA polymerase I complex"/>
    <property type="evidence" value="ECO:0007669"/>
    <property type="project" value="TreeGrafter"/>
</dbReference>
<keyword evidence="5" id="KW-0548">Nucleotidyltransferase</keyword>
<dbReference type="Proteomes" id="UP000887564">
    <property type="component" value="Unplaced"/>
</dbReference>
<evidence type="ECO:0000256" key="6">
    <source>
        <dbReference type="ARBA" id="ARBA00023163"/>
    </source>
</evidence>
<name>A0A914R626_PAREQ</name>
<dbReference type="InterPro" id="IPR038120">
    <property type="entry name" value="Rpb1_funnel_sf"/>
</dbReference>
<dbReference type="GO" id="GO:0003677">
    <property type="term" value="F:DNA binding"/>
    <property type="evidence" value="ECO:0007669"/>
    <property type="project" value="InterPro"/>
</dbReference>
<evidence type="ECO:0000256" key="5">
    <source>
        <dbReference type="ARBA" id="ARBA00022695"/>
    </source>
</evidence>
<dbReference type="WBParaSite" id="PEQ_0000190601-mRNA-1">
    <property type="protein sequence ID" value="PEQ_0000190601-mRNA-1"/>
    <property type="gene ID" value="PEQ_0000190601"/>
</dbReference>
<reference evidence="9" key="1">
    <citation type="submission" date="2022-11" db="UniProtKB">
        <authorList>
            <consortium name="WormBaseParasite"/>
        </authorList>
    </citation>
    <scope>IDENTIFICATION</scope>
</reference>
<accession>A0A914R626</accession>
<evidence type="ECO:0000256" key="2">
    <source>
        <dbReference type="ARBA" id="ARBA00012418"/>
    </source>
</evidence>
<evidence type="ECO:0000256" key="4">
    <source>
        <dbReference type="ARBA" id="ARBA00022679"/>
    </source>
</evidence>
<dbReference type="InterPro" id="IPR007083">
    <property type="entry name" value="RNA_pol_Rpb1_4"/>
</dbReference>
<dbReference type="SUPFAM" id="SSF64484">
    <property type="entry name" value="beta and beta-prime subunits of DNA dependent RNA-polymerase"/>
    <property type="match status" value="1"/>
</dbReference>
<keyword evidence="6" id="KW-0804">Transcription</keyword>
<dbReference type="InterPro" id="IPR045867">
    <property type="entry name" value="DNA-dir_RpoC_beta_prime"/>
</dbReference>
<dbReference type="PANTHER" id="PTHR19376">
    <property type="entry name" value="DNA-DIRECTED RNA POLYMERASE"/>
    <property type="match status" value="1"/>
</dbReference>
<keyword evidence="4" id="KW-0808">Transferase</keyword>
<dbReference type="PANTHER" id="PTHR19376:SF11">
    <property type="entry name" value="DNA-DIRECTED RNA POLYMERASE I SUBUNIT RPA1"/>
    <property type="match status" value="1"/>
</dbReference>
<proteinExistence type="inferred from homology"/>
<dbReference type="Gene3D" id="6.10.250.2940">
    <property type="match status" value="1"/>
</dbReference>
<comment type="similarity">
    <text evidence="1">Belongs to the RNA polymerase beta' chain family.</text>
</comment>
<protein>
    <recommendedName>
        <fullName evidence="2">DNA-directed RNA polymerase</fullName>
        <ecNumber evidence="2">2.7.7.6</ecNumber>
    </recommendedName>
</protein>
<feature type="domain" description="RNA polymerase Rpb1" evidence="7">
    <location>
        <begin position="2"/>
        <end position="42"/>
    </location>
</feature>
<dbReference type="EC" id="2.7.7.6" evidence="2"/>
<evidence type="ECO:0000313" key="9">
    <source>
        <dbReference type="WBParaSite" id="PEQ_0000190601-mRNA-1"/>
    </source>
</evidence>
<evidence type="ECO:0000256" key="3">
    <source>
        <dbReference type="ARBA" id="ARBA00022478"/>
    </source>
</evidence>
<sequence>LQISCGLGQIELEGRRPPITVTGRTLPSFRAFDTSPRAGGFVDQRFLTGINPQELFFHTMAGREVCHLIVDTSLPFGGYVL</sequence>
<keyword evidence="3" id="KW-0240">DNA-directed RNA polymerase</keyword>
<keyword evidence="8" id="KW-1185">Reference proteome</keyword>
<organism evidence="8 9">
    <name type="scientific">Parascaris equorum</name>
    <name type="common">Equine roundworm</name>
    <dbReference type="NCBI Taxonomy" id="6256"/>
    <lineage>
        <taxon>Eukaryota</taxon>
        <taxon>Metazoa</taxon>
        <taxon>Ecdysozoa</taxon>
        <taxon>Nematoda</taxon>
        <taxon>Chromadorea</taxon>
        <taxon>Rhabditida</taxon>
        <taxon>Spirurina</taxon>
        <taxon>Ascaridomorpha</taxon>
        <taxon>Ascaridoidea</taxon>
        <taxon>Ascarididae</taxon>
        <taxon>Parascaris</taxon>
    </lineage>
</organism>
<dbReference type="GO" id="GO:0006351">
    <property type="term" value="P:DNA-templated transcription"/>
    <property type="evidence" value="ECO:0007669"/>
    <property type="project" value="InterPro"/>
</dbReference>
<dbReference type="Pfam" id="PF05000">
    <property type="entry name" value="RNA_pol_Rpb1_4"/>
    <property type="match status" value="1"/>
</dbReference>
<dbReference type="AlphaFoldDB" id="A0A914R626"/>
<evidence type="ECO:0000256" key="1">
    <source>
        <dbReference type="ARBA" id="ARBA00006460"/>
    </source>
</evidence>